<evidence type="ECO:0000313" key="2">
    <source>
        <dbReference type="Proteomes" id="UP001203852"/>
    </source>
</evidence>
<evidence type="ECO:0000313" key="1">
    <source>
        <dbReference type="EMBL" id="KAI1613633.1"/>
    </source>
</evidence>
<gene>
    <name evidence="1" type="ORF">EDD36DRAFT_201958</name>
</gene>
<proteinExistence type="predicted"/>
<dbReference type="EMBL" id="MU404353">
    <property type="protein sequence ID" value="KAI1613633.1"/>
    <property type="molecule type" value="Genomic_DNA"/>
</dbReference>
<comment type="caution">
    <text evidence="1">The sequence shown here is derived from an EMBL/GenBank/DDBJ whole genome shotgun (WGS) entry which is preliminary data.</text>
</comment>
<sequence length="462" mass="53295">MAGVMANPEKLPWTFGIEIEMLFVFDEEKIRTGPAYQYILPEKFVQGDGDDLKTDLDMKLVHNLDDDDVLRKISAMKQAANILRHKGLDLALHVKPNNQNKKFNRWMLTTESHVLDPQDDDQLARWSEGRLQDSEPLSFHGVELISPILDAPNLHSNSQVESMSEIARYANVIAEASTVDEPYQFISNPENAGVHVHIGLRPKDGKQVSIPVDVLRHLAWIIVCFEDVMTLLHHPERHGYGETKITSRSNRTTFGSRQWAEHHSCRALDMEAVFLRIFTKHVTDDQDLSNLKEVMCSTPTTYVHPHYTKFWFVNFFNIKPGPEVAKLTVEFRQHHGTLDANDLREWVIFVTALMRTAERKANESKTKQWKEAAGTPNAELEEKAKYSGMFDGRRTLKELFDLMGLPIERRSYWWERAKKFRRVVFTLERDYDALVLCLGGCGDRPQRDCEGWAHGELDLQPW</sequence>
<dbReference type="InterPro" id="IPR022025">
    <property type="entry name" value="Amidoligase_2"/>
</dbReference>
<dbReference type="PANTHER" id="PTHR36847:SF1">
    <property type="entry name" value="AMIDOLIGASE ENZYME"/>
    <property type="match status" value="1"/>
</dbReference>
<reference evidence="1" key="1">
    <citation type="journal article" date="2022" name="bioRxiv">
        <title>Deciphering the potential niche of two novel black yeast fungi from a biological soil crust based on their genomes, phenotypes, and melanin regulation.</title>
        <authorList>
            <consortium name="DOE Joint Genome Institute"/>
            <person name="Carr E.C."/>
            <person name="Barton Q."/>
            <person name="Grambo S."/>
            <person name="Sullivan M."/>
            <person name="Renfro C.M."/>
            <person name="Kuo A."/>
            <person name="Pangilinan J."/>
            <person name="Lipzen A."/>
            <person name="Keymanesh K."/>
            <person name="Savage E."/>
            <person name="Barry K."/>
            <person name="Grigoriev I.V."/>
            <person name="Riekhof W.R."/>
            <person name="Harris S.S."/>
        </authorList>
    </citation>
    <scope>NUCLEOTIDE SEQUENCE</scope>
    <source>
        <strain evidence="1">JF 03-4F</strain>
    </source>
</reference>
<organism evidence="1 2">
    <name type="scientific">Exophiala viscosa</name>
    <dbReference type="NCBI Taxonomy" id="2486360"/>
    <lineage>
        <taxon>Eukaryota</taxon>
        <taxon>Fungi</taxon>
        <taxon>Dikarya</taxon>
        <taxon>Ascomycota</taxon>
        <taxon>Pezizomycotina</taxon>
        <taxon>Eurotiomycetes</taxon>
        <taxon>Chaetothyriomycetidae</taxon>
        <taxon>Chaetothyriales</taxon>
        <taxon>Herpotrichiellaceae</taxon>
        <taxon>Exophiala</taxon>
    </lineage>
</organism>
<keyword evidence="2" id="KW-1185">Reference proteome</keyword>
<name>A0AAN6DWY3_9EURO</name>
<protein>
    <submittedName>
        <fullName evidence="1">Uncharacterized protein</fullName>
    </submittedName>
</protein>
<accession>A0AAN6DWY3</accession>
<dbReference type="Pfam" id="PF12224">
    <property type="entry name" value="Amidoligase_2"/>
    <property type="match status" value="1"/>
</dbReference>
<dbReference type="Proteomes" id="UP001203852">
    <property type="component" value="Unassembled WGS sequence"/>
</dbReference>
<dbReference type="PANTHER" id="PTHR36847">
    <property type="entry name" value="AMIDOLIGASE ENZYME"/>
    <property type="match status" value="1"/>
</dbReference>
<dbReference type="AlphaFoldDB" id="A0AAN6DWY3"/>